<dbReference type="EMBL" id="FOWQ01000008">
    <property type="protein sequence ID" value="SFP74539.1"/>
    <property type="molecule type" value="Genomic_DNA"/>
</dbReference>
<reference evidence="2" key="1">
    <citation type="submission" date="2016-10" db="EMBL/GenBank/DDBJ databases">
        <authorList>
            <person name="Varghese N."/>
            <person name="Submissions S."/>
        </authorList>
    </citation>
    <scope>NUCLEOTIDE SEQUENCE [LARGE SCALE GENOMIC DNA]</scope>
    <source>
        <strain evidence="2">DSM 44208</strain>
    </source>
</reference>
<keyword evidence="2" id="KW-1185">Reference proteome</keyword>
<dbReference type="AlphaFoldDB" id="A0A1I5SUX7"/>
<protein>
    <submittedName>
        <fullName evidence="1">Uncharacterized protein</fullName>
    </submittedName>
</protein>
<proteinExistence type="predicted"/>
<gene>
    <name evidence="1" type="ORF">SAMN05660464_4074</name>
</gene>
<evidence type="ECO:0000313" key="2">
    <source>
        <dbReference type="Proteomes" id="UP000198857"/>
    </source>
</evidence>
<organism evidence="1 2">
    <name type="scientific">Geodermatophilus dictyosporus</name>
    <dbReference type="NCBI Taxonomy" id="1523247"/>
    <lineage>
        <taxon>Bacteria</taxon>
        <taxon>Bacillati</taxon>
        <taxon>Actinomycetota</taxon>
        <taxon>Actinomycetes</taxon>
        <taxon>Geodermatophilales</taxon>
        <taxon>Geodermatophilaceae</taxon>
        <taxon>Geodermatophilus</taxon>
    </lineage>
</organism>
<name>A0A1I5SUX7_9ACTN</name>
<dbReference type="Proteomes" id="UP000198857">
    <property type="component" value="Unassembled WGS sequence"/>
</dbReference>
<accession>A0A1I5SUX7</accession>
<sequence length="666" mass="73539">MPEAPGTRSVTFSRDWAGLSSSGRIIISIERVASGQPLGQILSHESAHDLLLKSTHLGLVQLALSGEGLDPAPAGQVRDRCARLLDDLIEASRFTHEAVATFASSIGVPERELPAYWSRHPKDYQDAAHVIEWLRARPVADDDKINIALTLGQLALAVSILDDWSPLHLRDVDAMERWLNAPQNRPDRRFPALSRFFAAQEDDILRSVSKSGTNFAASISSQVPLGGQSISYRGLVEPVTGQPLFRDIASHIIKDLAVDPSLPRTDRDRLTREWEQRSQLLNMAPTKLGVILGSTTSTAGQVAYYPPVSVLPAHPLVHVQNNCSTAPIPGIEPVGKKPRYLPPGDSALWFMDSSGGRSAVHVSPGALRSWLEGLSEDTTVCVRDGGSFLGTAIGEPRLRKRRHVVLVQNRTPAQVAIEVSALGLDATRGVVLVAHVASELKDVSYVLLRPQADAVVVILPTAYISALEFCRTVTESTVGARFAPRGVADFFPTQRARVDVRRVIDTFEGRHWDTELLPESTGSTPCTTAISAADKRVEECVYRLVELWNDFKDVRTANAQWRLIAYAQEVWRGTDLWVTDVNRRIDALENLTSLLHESWLLRREVAALRLSVEMYRRLLSELPLDWPVRFRYAGNAGQAMLRLWGDSGDDSLRREALPLLRAANVI</sequence>
<evidence type="ECO:0000313" key="1">
    <source>
        <dbReference type="EMBL" id="SFP74539.1"/>
    </source>
</evidence>